<dbReference type="InterPro" id="IPR052524">
    <property type="entry name" value="MFS_Cyanate_Porter"/>
</dbReference>
<feature type="transmembrane region" description="Helical" evidence="1">
    <location>
        <begin position="84"/>
        <end position="103"/>
    </location>
</feature>
<feature type="transmembrane region" description="Helical" evidence="1">
    <location>
        <begin position="221"/>
        <end position="240"/>
    </location>
</feature>
<dbReference type="InterPro" id="IPR036259">
    <property type="entry name" value="MFS_trans_sf"/>
</dbReference>
<dbReference type="AlphaFoldDB" id="A0A6J7G5Z0"/>
<gene>
    <name evidence="3" type="ORF">UFOPK3516_00978</name>
</gene>
<keyword evidence="1" id="KW-0812">Transmembrane</keyword>
<name>A0A6J7G5Z0_9ZZZZ</name>
<feature type="transmembrane region" description="Helical" evidence="1">
    <location>
        <begin position="143"/>
        <end position="162"/>
    </location>
</feature>
<feature type="transmembrane region" description="Helical" evidence="1">
    <location>
        <begin position="375"/>
        <end position="394"/>
    </location>
</feature>
<reference evidence="3" key="1">
    <citation type="submission" date="2020-05" db="EMBL/GenBank/DDBJ databases">
        <authorList>
            <person name="Chiriac C."/>
            <person name="Salcher M."/>
            <person name="Ghai R."/>
            <person name="Kavagutti S V."/>
        </authorList>
    </citation>
    <scope>NUCLEOTIDE SEQUENCE</scope>
</reference>
<dbReference type="GO" id="GO:0022857">
    <property type="term" value="F:transmembrane transporter activity"/>
    <property type="evidence" value="ECO:0007669"/>
    <property type="project" value="InterPro"/>
</dbReference>
<dbReference type="PANTHER" id="PTHR23523">
    <property type="match status" value="1"/>
</dbReference>
<keyword evidence="1" id="KW-0472">Membrane</keyword>
<proteinExistence type="predicted"/>
<protein>
    <submittedName>
        <fullName evidence="3">Unannotated protein</fullName>
    </submittedName>
</protein>
<feature type="transmembrane region" description="Helical" evidence="1">
    <location>
        <begin position="311"/>
        <end position="331"/>
    </location>
</feature>
<dbReference type="EMBL" id="CAFBMB010000071">
    <property type="protein sequence ID" value="CAB4901838.1"/>
    <property type="molecule type" value="Genomic_DNA"/>
</dbReference>
<accession>A0A6J7G5Z0</accession>
<feature type="transmembrane region" description="Helical" evidence="1">
    <location>
        <begin position="351"/>
        <end position="369"/>
    </location>
</feature>
<evidence type="ECO:0000259" key="2">
    <source>
        <dbReference type="PROSITE" id="PS50850"/>
    </source>
</evidence>
<dbReference type="PROSITE" id="PS50850">
    <property type="entry name" value="MFS"/>
    <property type="match status" value="1"/>
</dbReference>
<evidence type="ECO:0000256" key="1">
    <source>
        <dbReference type="SAM" id="Phobius"/>
    </source>
</evidence>
<keyword evidence="1" id="KW-1133">Transmembrane helix</keyword>
<feature type="transmembrane region" description="Helical" evidence="1">
    <location>
        <begin position="52"/>
        <end position="72"/>
    </location>
</feature>
<dbReference type="InterPro" id="IPR020846">
    <property type="entry name" value="MFS_dom"/>
</dbReference>
<dbReference type="PANTHER" id="PTHR23523:SF2">
    <property type="entry name" value="2-NITROIMIDAZOLE TRANSPORTER"/>
    <property type="match status" value="1"/>
</dbReference>
<evidence type="ECO:0000313" key="3">
    <source>
        <dbReference type="EMBL" id="CAB4901838.1"/>
    </source>
</evidence>
<feature type="transmembrane region" description="Helical" evidence="1">
    <location>
        <begin position="174"/>
        <end position="193"/>
    </location>
</feature>
<feature type="transmembrane region" description="Helical" evidence="1">
    <location>
        <begin position="260"/>
        <end position="278"/>
    </location>
</feature>
<dbReference type="Pfam" id="PF07690">
    <property type="entry name" value="MFS_1"/>
    <property type="match status" value="1"/>
</dbReference>
<sequence length="418" mass="44659">MSSTSIATPRPLIRGRFLVFAGIFLVALGLRSAATAVSPILLTIEKDIHFDALSIGLLGMLAPFTFAVFGALAPFMARRIGLEWSIIVAASAIGLGELLRALSHDTGSFLAWSFVSMAGTGAANVILPPLVKKFFPDRIGGMSTIYLFLAVLGSVIPAYLAAPLAAGADWRMSIATWGYIAVLALVPWVLQIIRERGRASVFASINDPGVTRRVWTSPTSWAITTSFAIAAVNCYVMWAWLPVMLQERIGMSEADTGVMLAFYTFMSVLTSLFGPLFITRLKSMAPLIVVGMVVIISGTLGLWLIPATATWLWVALSGLGMIFFTIPLVLINLRTSGPAGAVALSGMTQGVGYLIGALGPLTVGFIHSFSRDWTLDYVFLIGSALAGIFPLILLHRRVMVDVPREKAGRGQGAHSPEG</sequence>
<dbReference type="Gene3D" id="1.20.1250.20">
    <property type="entry name" value="MFS general substrate transporter like domains"/>
    <property type="match status" value="2"/>
</dbReference>
<dbReference type="InterPro" id="IPR011701">
    <property type="entry name" value="MFS"/>
</dbReference>
<feature type="transmembrane region" description="Helical" evidence="1">
    <location>
        <begin position="109"/>
        <end position="131"/>
    </location>
</feature>
<feature type="transmembrane region" description="Helical" evidence="1">
    <location>
        <begin position="285"/>
        <end position="305"/>
    </location>
</feature>
<dbReference type="SUPFAM" id="SSF103473">
    <property type="entry name" value="MFS general substrate transporter"/>
    <property type="match status" value="1"/>
</dbReference>
<organism evidence="3">
    <name type="scientific">freshwater metagenome</name>
    <dbReference type="NCBI Taxonomy" id="449393"/>
    <lineage>
        <taxon>unclassified sequences</taxon>
        <taxon>metagenomes</taxon>
        <taxon>ecological metagenomes</taxon>
    </lineage>
</organism>
<feature type="domain" description="Major facilitator superfamily (MFS) profile" evidence="2">
    <location>
        <begin position="15"/>
        <end position="399"/>
    </location>
</feature>